<gene>
    <name evidence="2" type="primary">Dper\GL15984</name>
    <name evidence="2" type="ORF">Dper_GL15984</name>
</gene>
<dbReference type="OMA" id="CQAVAFK"/>
<dbReference type="eggNOG" id="KOG2605">
    <property type="taxonomic scope" value="Eukaryota"/>
</dbReference>
<dbReference type="GO" id="GO:0042981">
    <property type="term" value="P:regulation of apoptotic process"/>
    <property type="evidence" value="ECO:0007669"/>
    <property type="project" value="EnsemblMetazoa"/>
</dbReference>
<keyword evidence="3" id="KW-1185">Reference proteome</keyword>
<dbReference type="STRING" id="7234.B4GQD6"/>
<evidence type="ECO:0000313" key="2">
    <source>
        <dbReference type="EMBL" id="EDW39808.1"/>
    </source>
</evidence>
<evidence type="ECO:0000313" key="3">
    <source>
        <dbReference type="Proteomes" id="UP000008744"/>
    </source>
</evidence>
<dbReference type="PhylomeDB" id="B4GQD6"/>
<dbReference type="InterPro" id="IPR038765">
    <property type="entry name" value="Papain-like_cys_pep_sf"/>
</dbReference>
<dbReference type="PROSITE" id="PS50802">
    <property type="entry name" value="OTU"/>
    <property type="match status" value="1"/>
</dbReference>
<accession>B4GQD6</accession>
<dbReference type="EMBL" id="CH479187">
    <property type="protein sequence ID" value="EDW39808.1"/>
    <property type="molecule type" value="Genomic_DNA"/>
</dbReference>
<dbReference type="PANTHER" id="PTHR12419">
    <property type="entry name" value="OTU DOMAIN CONTAINING PROTEIN"/>
    <property type="match status" value="1"/>
</dbReference>
<dbReference type="OrthoDB" id="10017659at2759"/>
<dbReference type="GO" id="GO:0061578">
    <property type="term" value="F:K63-linked deubiquitinase activity"/>
    <property type="evidence" value="ECO:0007669"/>
    <property type="project" value="TreeGrafter"/>
</dbReference>
<sequence>MTSMRPHTLKGPGNTLARRDPVDQYLADQHLYRKLMVRSDSSLFQVVAEQMYDTQNLHYEVRMDCVRFIMDKRRLFRRNITGNFNDYLSKLEKPNTRGTMIELRALCLMYGRNAIVHEPMRLGTPVTFSDKYKKNFSVFIDQYGNFDAVYTMGHIEEAAICQSITFKMLYQMCFKLPDVSLAAEKMLNPDTFCEGTTLEYSQNGTVVRILCRNGRSFDVDSPELTSCLLKDKQLCDFHNRVRWREYVQRFGRVPLSCTLKCVDDNIVPFSYSVAKSLDPNIYRNVELSSFLVMKKEAKKFQLCIRDDFNAGAHCLVQRHKWLGHMKKGFILKIDWKTSTFTVYLEETGTVLQVPPNAVHPLRPIYNK</sequence>
<name>B4GQD6_DROPE</name>
<dbReference type="Gene3D" id="3.90.70.80">
    <property type="match status" value="1"/>
</dbReference>
<reference evidence="2 3" key="1">
    <citation type="journal article" date="2007" name="Nature">
        <title>Evolution of genes and genomes on the Drosophila phylogeny.</title>
        <authorList>
            <consortium name="Drosophila 12 Genomes Consortium"/>
            <person name="Clark A.G."/>
            <person name="Eisen M.B."/>
            <person name="Smith D.R."/>
            <person name="Bergman C.M."/>
            <person name="Oliver B."/>
            <person name="Markow T.A."/>
            <person name="Kaufman T.C."/>
            <person name="Kellis M."/>
            <person name="Gelbart W."/>
            <person name="Iyer V.N."/>
            <person name="Pollard D.A."/>
            <person name="Sackton T.B."/>
            <person name="Larracuente A.M."/>
            <person name="Singh N.D."/>
            <person name="Abad J.P."/>
            <person name="Abt D.N."/>
            <person name="Adryan B."/>
            <person name="Aguade M."/>
            <person name="Akashi H."/>
            <person name="Anderson W.W."/>
            <person name="Aquadro C.F."/>
            <person name="Ardell D.H."/>
            <person name="Arguello R."/>
            <person name="Artieri C.G."/>
            <person name="Barbash D.A."/>
            <person name="Barker D."/>
            <person name="Barsanti P."/>
            <person name="Batterham P."/>
            <person name="Batzoglou S."/>
            <person name="Begun D."/>
            <person name="Bhutkar A."/>
            <person name="Blanco E."/>
            <person name="Bosak S.A."/>
            <person name="Bradley R.K."/>
            <person name="Brand A.D."/>
            <person name="Brent M.R."/>
            <person name="Brooks A.N."/>
            <person name="Brown R.H."/>
            <person name="Butlin R.K."/>
            <person name="Caggese C."/>
            <person name="Calvi B.R."/>
            <person name="Bernardo de Carvalho A."/>
            <person name="Caspi A."/>
            <person name="Castrezana S."/>
            <person name="Celniker S.E."/>
            <person name="Chang J.L."/>
            <person name="Chapple C."/>
            <person name="Chatterji S."/>
            <person name="Chinwalla A."/>
            <person name="Civetta A."/>
            <person name="Clifton S.W."/>
            <person name="Comeron J.M."/>
            <person name="Costello J.C."/>
            <person name="Coyne J.A."/>
            <person name="Daub J."/>
            <person name="David R.G."/>
            <person name="Delcher A.L."/>
            <person name="Delehaunty K."/>
            <person name="Do C.B."/>
            <person name="Ebling H."/>
            <person name="Edwards K."/>
            <person name="Eickbush T."/>
            <person name="Evans J.D."/>
            <person name="Filipski A."/>
            <person name="Findeiss S."/>
            <person name="Freyhult E."/>
            <person name="Fulton L."/>
            <person name="Fulton R."/>
            <person name="Garcia A.C."/>
            <person name="Gardiner A."/>
            <person name="Garfield D.A."/>
            <person name="Garvin B.E."/>
            <person name="Gibson G."/>
            <person name="Gilbert D."/>
            <person name="Gnerre S."/>
            <person name="Godfrey J."/>
            <person name="Good R."/>
            <person name="Gotea V."/>
            <person name="Gravely B."/>
            <person name="Greenberg A.J."/>
            <person name="Griffiths-Jones S."/>
            <person name="Gross S."/>
            <person name="Guigo R."/>
            <person name="Gustafson E.A."/>
            <person name="Haerty W."/>
            <person name="Hahn M.W."/>
            <person name="Halligan D.L."/>
            <person name="Halpern A.L."/>
            <person name="Halter G.M."/>
            <person name="Han M.V."/>
            <person name="Heger A."/>
            <person name="Hillier L."/>
            <person name="Hinrichs A.S."/>
            <person name="Holmes I."/>
            <person name="Hoskins R.A."/>
            <person name="Hubisz M.J."/>
            <person name="Hultmark D."/>
            <person name="Huntley M.A."/>
            <person name="Jaffe D.B."/>
            <person name="Jagadeeshan S."/>
            <person name="Jeck W.R."/>
            <person name="Johnson J."/>
            <person name="Jones C.D."/>
            <person name="Jordan W.C."/>
            <person name="Karpen G.H."/>
            <person name="Kataoka E."/>
            <person name="Keightley P.D."/>
            <person name="Kheradpour P."/>
            <person name="Kirkness E.F."/>
            <person name="Koerich L.B."/>
            <person name="Kristiansen K."/>
            <person name="Kudrna D."/>
            <person name="Kulathinal R.J."/>
            <person name="Kumar S."/>
            <person name="Kwok R."/>
            <person name="Lander E."/>
            <person name="Langley C.H."/>
            <person name="Lapoint R."/>
            <person name="Lazzaro B.P."/>
            <person name="Lee S.J."/>
            <person name="Levesque L."/>
            <person name="Li R."/>
            <person name="Lin C.F."/>
            <person name="Lin M.F."/>
            <person name="Lindblad-Toh K."/>
            <person name="Llopart A."/>
            <person name="Long M."/>
            <person name="Low L."/>
            <person name="Lozovsky E."/>
            <person name="Lu J."/>
            <person name="Luo M."/>
            <person name="Machado C.A."/>
            <person name="Makalowski W."/>
            <person name="Marzo M."/>
            <person name="Matsuda M."/>
            <person name="Matzkin L."/>
            <person name="McAllister B."/>
            <person name="McBride C.S."/>
            <person name="McKernan B."/>
            <person name="McKernan K."/>
            <person name="Mendez-Lago M."/>
            <person name="Minx P."/>
            <person name="Mollenhauer M.U."/>
            <person name="Montooth K."/>
            <person name="Mount S.M."/>
            <person name="Mu X."/>
            <person name="Myers E."/>
            <person name="Negre B."/>
            <person name="Newfeld S."/>
            <person name="Nielsen R."/>
            <person name="Noor M.A."/>
            <person name="O'Grady P."/>
            <person name="Pachter L."/>
            <person name="Papaceit M."/>
            <person name="Parisi M.J."/>
            <person name="Parisi M."/>
            <person name="Parts L."/>
            <person name="Pedersen J.S."/>
            <person name="Pesole G."/>
            <person name="Phillippy A.M."/>
            <person name="Ponting C.P."/>
            <person name="Pop M."/>
            <person name="Porcelli D."/>
            <person name="Powell J.R."/>
            <person name="Prohaska S."/>
            <person name="Pruitt K."/>
            <person name="Puig M."/>
            <person name="Quesneville H."/>
            <person name="Ram K.R."/>
            <person name="Rand D."/>
            <person name="Rasmussen M.D."/>
            <person name="Reed L.K."/>
            <person name="Reenan R."/>
            <person name="Reily A."/>
            <person name="Remington K.A."/>
            <person name="Rieger T.T."/>
            <person name="Ritchie M.G."/>
            <person name="Robin C."/>
            <person name="Rogers Y.H."/>
            <person name="Rohde C."/>
            <person name="Rozas J."/>
            <person name="Rubenfield M.J."/>
            <person name="Ruiz A."/>
            <person name="Russo S."/>
            <person name="Salzberg S.L."/>
            <person name="Sanchez-Gracia A."/>
            <person name="Saranga D.J."/>
            <person name="Sato H."/>
            <person name="Schaeffer S.W."/>
            <person name="Schatz M.C."/>
            <person name="Schlenke T."/>
            <person name="Schwartz R."/>
            <person name="Segarra C."/>
            <person name="Singh R.S."/>
            <person name="Sirot L."/>
            <person name="Sirota M."/>
            <person name="Sisneros N.B."/>
            <person name="Smith C.D."/>
            <person name="Smith T.F."/>
            <person name="Spieth J."/>
            <person name="Stage D.E."/>
            <person name="Stark A."/>
            <person name="Stephan W."/>
            <person name="Strausberg R.L."/>
            <person name="Strempel S."/>
            <person name="Sturgill D."/>
            <person name="Sutton G."/>
            <person name="Sutton G.G."/>
            <person name="Tao W."/>
            <person name="Teichmann S."/>
            <person name="Tobari Y.N."/>
            <person name="Tomimura Y."/>
            <person name="Tsolas J.M."/>
            <person name="Valente V.L."/>
            <person name="Venter E."/>
            <person name="Venter J.C."/>
            <person name="Vicario S."/>
            <person name="Vieira F.G."/>
            <person name="Vilella A.J."/>
            <person name="Villasante A."/>
            <person name="Walenz B."/>
            <person name="Wang J."/>
            <person name="Wasserman M."/>
            <person name="Watts T."/>
            <person name="Wilson D."/>
            <person name="Wilson R.K."/>
            <person name="Wing R.A."/>
            <person name="Wolfner M.F."/>
            <person name="Wong A."/>
            <person name="Wong G.K."/>
            <person name="Wu C.I."/>
            <person name="Wu G."/>
            <person name="Yamamoto D."/>
            <person name="Yang H.P."/>
            <person name="Yang S.P."/>
            <person name="Yorke J.A."/>
            <person name="Yoshida K."/>
            <person name="Zdobnov E."/>
            <person name="Zhang P."/>
            <person name="Zhang Y."/>
            <person name="Zimin A.V."/>
            <person name="Baldwin J."/>
            <person name="Abdouelleil A."/>
            <person name="Abdulkadir J."/>
            <person name="Abebe A."/>
            <person name="Abera B."/>
            <person name="Abreu J."/>
            <person name="Acer S.C."/>
            <person name="Aftuck L."/>
            <person name="Alexander A."/>
            <person name="An P."/>
            <person name="Anderson E."/>
            <person name="Anderson S."/>
            <person name="Arachi H."/>
            <person name="Azer M."/>
            <person name="Bachantsang P."/>
            <person name="Barry A."/>
            <person name="Bayul T."/>
            <person name="Berlin A."/>
            <person name="Bessette D."/>
            <person name="Bloom T."/>
            <person name="Blye J."/>
            <person name="Boguslavskiy L."/>
            <person name="Bonnet C."/>
            <person name="Boukhgalter B."/>
            <person name="Bourzgui I."/>
            <person name="Brown A."/>
            <person name="Cahill P."/>
            <person name="Channer S."/>
            <person name="Cheshatsang Y."/>
            <person name="Chuda L."/>
            <person name="Citroen M."/>
            <person name="Collymore A."/>
            <person name="Cooke P."/>
            <person name="Costello M."/>
            <person name="D'Aco K."/>
            <person name="Daza R."/>
            <person name="De Haan G."/>
            <person name="DeGray S."/>
            <person name="DeMaso C."/>
            <person name="Dhargay N."/>
            <person name="Dooley K."/>
            <person name="Dooley E."/>
            <person name="Doricent M."/>
            <person name="Dorje P."/>
            <person name="Dorjee K."/>
            <person name="Dupes A."/>
            <person name="Elong R."/>
            <person name="Falk J."/>
            <person name="Farina A."/>
            <person name="Faro S."/>
            <person name="Ferguson D."/>
            <person name="Fisher S."/>
            <person name="Foley C.D."/>
            <person name="Franke A."/>
            <person name="Friedrich D."/>
            <person name="Gadbois L."/>
            <person name="Gearin G."/>
            <person name="Gearin C.R."/>
            <person name="Giannoukos G."/>
            <person name="Goode T."/>
            <person name="Graham J."/>
            <person name="Grandbois E."/>
            <person name="Grewal S."/>
            <person name="Gyaltsen K."/>
            <person name="Hafez N."/>
            <person name="Hagos B."/>
            <person name="Hall J."/>
            <person name="Henson C."/>
            <person name="Hollinger A."/>
            <person name="Honan T."/>
            <person name="Huard M.D."/>
            <person name="Hughes L."/>
            <person name="Hurhula B."/>
            <person name="Husby M.E."/>
            <person name="Kamat A."/>
            <person name="Kanga B."/>
            <person name="Kashin S."/>
            <person name="Khazanovich D."/>
            <person name="Kisner P."/>
            <person name="Lance K."/>
            <person name="Lara M."/>
            <person name="Lee W."/>
            <person name="Lennon N."/>
            <person name="Letendre F."/>
            <person name="LeVine R."/>
            <person name="Lipovsky A."/>
            <person name="Liu X."/>
            <person name="Liu J."/>
            <person name="Liu S."/>
            <person name="Lokyitsang T."/>
            <person name="Lokyitsang Y."/>
            <person name="Lubonja R."/>
            <person name="Lui A."/>
            <person name="MacDonald P."/>
            <person name="Magnisalis V."/>
            <person name="Maru K."/>
            <person name="Matthews C."/>
            <person name="McCusker W."/>
            <person name="McDonough S."/>
            <person name="Mehta T."/>
            <person name="Meldrim J."/>
            <person name="Meneus L."/>
            <person name="Mihai O."/>
            <person name="Mihalev A."/>
            <person name="Mihova T."/>
            <person name="Mittelman R."/>
            <person name="Mlenga V."/>
            <person name="Montmayeur A."/>
            <person name="Mulrain L."/>
            <person name="Navidi A."/>
            <person name="Naylor J."/>
            <person name="Negash T."/>
            <person name="Nguyen T."/>
            <person name="Nguyen N."/>
            <person name="Nicol R."/>
            <person name="Norbu C."/>
            <person name="Norbu N."/>
            <person name="Novod N."/>
            <person name="O'Neill B."/>
            <person name="Osman S."/>
            <person name="Markiewicz E."/>
            <person name="Oyono O.L."/>
            <person name="Patti C."/>
            <person name="Phunkhang P."/>
            <person name="Pierre F."/>
            <person name="Priest M."/>
            <person name="Raghuraman S."/>
            <person name="Rege F."/>
            <person name="Reyes R."/>
            <person name="Rise C."/>
            <person name="Rogov P."/>
            <person name="Ross K."/>
            <person name="Ryan E."/>
            <person name="Settipalli S."/>
            <person name="Shea T."/>
            <person name="Sherpa N."/>
            <person name="Shi L."/>
            <person name="Shih D."/>
            <person name="Sparrow T."/>
            <person name="Spaulding J."/>
            <person name="Stalker J."/>
            <person name="Stange-Thomann N."/>
            <person name="Stavropoulos S."/>
            <person name="Stone C."/>
            <person name="Strader C."/>
            <person name="Tesfaye S."/>
            <person name="Thomson T."/>
            <person name="Thoulutsang Y."/>
            <person name="Thoulutsang D."/>
            <person name="Topham K."/>
            <person name="Topping I."/>
            <person name="Tsamla T."/>
            <person name="Vassiliev H."/>
            <person name="Vo A."/>
            <person name="Wangchuk T."/>
            <person name="Wangdi T."/>
            <person name="Weiand M."/>
            <person name="Wilkinson J."/>
            <person name="Wilson A."/>
            <person name="Yadav S."/>
            <person name="Young G."/>
            <person name="Yu Q."/>
            <person name="Zembek L."/>
            <person name="Zhong D."/>
            <person name="Zimmer A."/>
            <person name="Zwirko Z."/>
            <person name="Jaffe D.B."/>
            <person name="Alvarez P."/>
            <person name="Brockman W."/>
            <person name="Butler J."/>
            <person name="Chin C."/>
            <person name="Gnerre S."/>
            <person name="Grabherr M."/>
            <person name="Kleber M."/>
            <person name="Mauceli E."/>
            <person name="MacCallum I."/>
        </authorList>
    </citation>
    <scope>NUCLEOTIDE SEQUENCE [LARGE SCALE GENOMIC DNA]</scope>
    <source>
        <strain evidence="3">MSH-3 / Tucson 14011-0111.49</strain>
    </source>
</reference>
<dbReference type="AlphaFoldDB" id="B4GQD6"/>
<evidence type="ECO:0000259" key="1">
    <source>
        <dbReference type="PROSITE" id="PS50802"/>
    </source>
</evidence>
<organism evidence="3">
    <name type="scientific">Drosophila persimilis</name>
    <name type="common">Fruit fly</name>
    <dbReference type="NCBI Taxonomy" id="7234"/>
    <lineage>
        <taxon>Eukaryota</taxon>
        <taxon>Metazoa</taxon>
        <taxon>Ecdysozoa</taxon>
        <taxon>Arthropoda</taxon>
        <taxon>Hexapoda</taxon>
        <taxon>Insecta</taxon>
        <taxon>Pterygota</taxon>
        <taxon>Neoptera</taxon>
        <taxon>Endopterygota</taxon>
        <taxon>Diptera</taxon>
        <taxon>Brachycera</taxon>
        <taxon>Muscomorpha</taxon>
        <taxon>Ephydroidea</taxon>
        <taxon>Drosophilidae</taxon>
        <taxon>Drosophila</taxon>
        <taxon>Sophophora</taxon>
    </lineage>
</organism>
<dbReference type="Proteomes" id="UP000008744">
    <property type="component" value="Unassembled WGS sequence"/>
</dbReference>
<dbReference type="InterPro" id="IPR003323">
    <property type="entry name" value="OTU_dom"/>
</dbReference>
<dbReference type="KEGG" id="dpe:6595379"/>
<proteinExistence type="predicted"/>
<dbReference type="InterPro" id="IPR050704">
    <property type="entry name" value="Peptidase_C85-like"/>
</dbReference>
<dbReference type="HOGENOM" id="CLU_042968_1_0_1"/>
<dbReference type="SUPFAM" id="SSF54001">
    <property type="entry name" value="Cysteine proteinases"/>
    <property type="match status" value="1"/>
</dbReference>
<dbReference type="SMR" id="B4GQD6"/>
<feature type="domain" description="OTU" evidence="1">
    <location>
        <begin position="31"/>
        <end position="152"/>
    </location>
</feature>
<dbReference type="PANTHER" id="PTHR12419:SF115">
    <property type="entry name" value="PROTEIN OVARIAN TUMOR LOCUS-RELATED"/>
    <property type="match status" value="1"/>
</dbReference>
<protein>
    <submittedName>
        <fullName evidence="2">GL15984</fullName>
    </submittedName>
</protein>
<dbReference type="MEROPS" id="C85.002"/>